<name>K7ZDP2_9PROT</name>
<keyword evidence="1" id="KW-0472">Membrane</keyword>
<accession>K7ZDP2</accession>
<proteinExistence type="predicted"/>
<dbReference type="AlphaFoldDB" id="K7ZDP2"/>
<organism evidence="2 3">
    <name type="scientific">Candidatus Endolissoclinum faulkneri L2</name>
    <dbReference type="NCBI Taxonomy" id="1193729"/>
    <lineage>
        <taxon>Bacteria</taxon>
        <taxon>Pseudomonadati</taxon>
        <taxon>Pseudomonadota</taxon>
        <taxon>Alphaproteobacteria</taxon>
        <taxon>Rhodospirillales</taxon>
        <taxon>Rhodospirillaceae</taxon>
        <taxon>Candidatus Endolissoclinum</taxon>
    </lineage>
</organism>
<dbReference type="KEGG" id="thal:A1OE_1538"/>
<protein>
    <submittedName>
        <fullName evidence="2">Uncharacterized protein</fullName>
    </submittedName>
</protein>
<dbReference type="Proteomes" id="UP000010077">
    <property type="component" value="Chromosome"/>
</dbReference>
<keyword evidence="1" id="KW-0812">Transmembrane</keyword>
<evidence type="ECO:0000313" key="2">
    <source>
        <dbReference type="EMBL" id="AFX99706.1"/>
    </source>
</evidence>
<feature type="transmembrane region" description="Helical" evidence="1">
    <location>
        <begin position="6"/>
        <end position="30"/>
    </location>
</feature>
<dbReference type="HOGENOM" id="CLU_3306477_0_0_5"/>
<keyword evidence="3" id="KW-1185">Reference proteome</keyword>
<evidence type="ECO:0000256" key="1">
    <source>
        <dbReference type="SAM" id="Phobius"/>
    </source>
</evidence>
<keyword evidence="1" id="KW-1133">Transmembrane helix</keyword>
<sequence length="39" mass="4657">MLNNYLLNILLIMYKFVDISSWFFAVFIIVQVQKKNSTT</sequence>
<dbReference type="EMBL" id="CP003539">
    <property type="protein sequence ID" value="AFX99706.1"/>
    <property type="molecule type" value="Genomic_DNA"/>
</dbReference>
<evidence type="ECO:0000313" key="3">
    <source>
        <dbReference type="Proteomes" id="UP000010077"/>
    </source>
</evidence>
<reference evidence="2 3" key="1">
    <citation type="journal article" date="2012" name="Proc. Natl. Acad. Sci. U.S.A.">
        <title>Genome streamlining and chemical defense in a coral reef symbiosis.</title>
        <authorList>
            <person name="Kwan J.C."/>
            <person name="Donia M.S."/>
            <person name="Han A.W."/>
            <person name="Hirose E."/>
            <person name="Haygood M.G."/>
            <person name="Schmidt E.W."/>
        </authorList>
    </citation>
    <scope>NUCLEOTIDE SEQUENCE [LARGE SCALE GENOMIC DNA]</scope>
    <source>
        <strain evidence="2 3">L2</strain>
    </source>
</reference>
<gene>
    <name evidence="2" type="ORF">A1OE_1538</name>
</gene>